<reference evidence="8" key="2">
    <citation type="submission" date="2020-09" db="EMBL/GenBank/DDBJ databases">
        <authorList>
            <person name="Sun Q."/>
            <person name="Ohkuma M."/>
        </authorList>
    </citation>
    <scope>NUCLEOTIDE SEQUENCE</scope>
    <source>
        <strain evidence="8">JCM 18487</strain>
    </source>
</reference>
<dbReference type="PANTHER" id="PTHR13847:SF289">
    <property type="entry name" value="GLYCINE OXIDASE"/>
    <property type="match status" value="1"/>
</dbReference>
<dbReference type="RefSeq" id="WP_188881362.1">
    <property type="nucleotide sequence ID" value="NZ_BMOY01000009.1"/>
</dbReference>
<gene>
    <name evidence="8" type="ORF">GCM10010885_08630</name>
</gene>
<comment type="catalytic activity">
    <reaction evidence="4">
        <text>glycine + O2 + H2O = glyoxylate + H2O2 + NH4(+)</text>
        <dbReference type="Rhea" id="RHEA:11532"/>
        <dbReference type="ChEBI" id="CHEBI:15377"/>
        <dbReference type="ChEBI" id="CHEBI:15379"/>
        <dbReference type="ChEBI" id="CHEBI:16240"/>
        <dbReference type="ChEBI" id="CHEBI:28938"/>
        <dbReference type="ChEBI" id="CHEBI:36655"/>
        <dbReference type="ChEBI" id="CHEBI:57305"/>
        <dbReference type="EC" id="1.4.3.19"/>
    </reaction>
</comment>
<evidence type="ECO:0000313" key="8">
    <source>
        <dbReference type="EMBL" id="GGJ01692.1"/>
    </source>
</evidence>
<evidence type="ECO:0000256" key="2">
    <source>
        <dbReference type="ARBA" id="ARBA00022977"/>
    </source>
</evidence>
<keyword evidence="2" id="KW-0784">Thiamine biosynthesis</keyword>
<evidence type="ECO:0000259" key="7">
    <source>
        <dbReference type="Pfam" id="PF01266"/>
    </source>
</evidence>
<dbReference type="GO" id="GO:0009228">
    <property type="term" value="P:thiamine biosynthetic process"/>
    <property type="evidence" value="ECO:0007669"/>
    <property type="project" value="UniProtKB-KW"/>
</dbReference>
<dbReference type="InterPro" id="IPR006076">
    <property type="entry name" value="FAD-dep_OxRdtase"/>
</dbReference>
<dbReference type="GO" id="GO:0050660">
    <property type="term" value="F:flavin adenine dinucleotide binding"/>
    <property type="evidence" value="ECO:0007669"/>
    <property type="project" value="InterPro"/>
</dbReference>
<protein>
    <recommendedName>
        <fullName evidence="5">glycine oxidase</fullName>
        <ecNumber evidence="5">1.4.3.19</ecNumber>
    </recommendedName>
</protein>
<dbReference type="GO" id="GO:0043799">
    <property type="term" value="F:glycine oxidase activity"/>
    <property type="evidence" value="ECO:0007669"/>
    <property type="project" value="UniProtKB-EC"/>
</dbReference>
<keyword evidence="3" id="KW-0560">Oxidoreductase</keyword>
<reference evidence="8" key="1">
    <citation type="journal article" date="2014" name="Int. J. Syst. Evol. Microbiol.">
        <title>Complete genome sequence of Corynebacterium casei LMG S-19264T (=DSM 44701T), isolated from a smear-ripened cheese.</title>
        <authorList>
            <consortium name="US DOE Joint Genome Institute (JGI-PGF)"/>
            <person name="Walter F."/>
            <person name="Albersmeier A."/>
            <person name="Kalinowski J."/>
            <person name="Ruckert C."/>
        </authorList>
    </citation>
    <scope>NUCLEOTIDE SEQUENCE</scope>
    <source>
        <strain evidence="8">JCM 18487</strain>
    </source>
</reference>
<dbReference type="Pfam" id="PF01266">
    <property type="entry name" value="DAO"/>
    <property type="match status" value="1"/>
</dbReference>
<dbReference type="SUPFAM" id="SSF54373">
    <property type="entry name" value="FAD-linked reductases, C-terminal domain"/>
    <property type="match status" value="1"/>
</dbReference>
<comment type="pathway">
    <text evidence="1">Cofactor biosynthesis; thiamine diphosphate biosynthesis.</text>
</comment>
<keyword evidence="9" id="KW-1185">Reference proteome</keyword>
<dbReference type="PANTHER" id="PTHR13847">
    <property type="entry name" value="SARCOSINE DEHYDROGENASE-RELATED"/>
    <property type="match status" value="1"/>
</dbReference>
<dbReference type="SUPFAM" id="SSF51905">
    <property type="entry name" value="FAD/NAD(P)-binding domain"/>
    <property type="match status" value="1"/>
</dbReference>
<feature type="region of interest" description="Disordered" evidence="6">
    <location>
        <begin position="372"/>
        <end position="395"/>
    </location>
</feature>
<organism evidence="8 9">
    <name type="scientific">Alicyclobacillus cellulosilyticus</name>
    <dbReference type="NCBI Taxonomy" id="1003997"/>
    <lineage>
        <taxon>Bacteria</taxon>
        <taxon>Bacillati</taxon>
        <taxon>Bacillota</taxon>
        <taxon>Bacilli</taxon>
        <taxon>Bacillales</taxon>
        <taxon>Alicyclobacillaceae</taxon>
        <taxon>Alicyclobacillus</taxon>
    </lineage>
</organism>
<dbReference type="Gene3D" id="3.50.50.60">
    <property type="entry name" value="FAD/NAD(P)-binding domain"/>
    <property type="match status" value="1"/>
</dbReference>
<feature type="domain" description="FAD dependent oxidoreductase" evidence="7">
    <location>
        <begin position="6"/>
        <end position="348"/>
    </location>
</feature>
<evidence type="ECO:0000256" key="3">
    <source>
        <dbReference type="ARBA" id="ARBA00023002"/>
    </source>
</evidence>
<evidence type="ECO:0000256" key="1">
    <source>
        <dbReference type="ARBA" id="ARBA00004948"/>
    </source>
</evidence>
<proteinExistence type="predicted"/>
<evidence type="ECO:0000256" key="5">
    <source>
        <dbReference type="ARBA" id="ARBA00050018"/>
    </source>
</evidence>
<dbReference type="EMBL" id="BMOY01000009">
    <property type="protein sequence ID" value="GGJ01692.1"/>
    <property type="molecule type" value="Genomic_DNA"/>
</dbReference>
<feature type="compositionally biased region" description="Low complexity" evidence="6">
    <location>
        <begin position="380"/>
        <end position="395"/>
    </location>
</feature>
<dbReference type="GO" id="GO:0005737">
    <property type="term" value="C:cytoplasm"/>
    <property type="evidence" value="ECO:0007669"/>
    <property type="project" value="TreeGrafter"/>
</dbReference>
<evidence type="ECO:0000256" key="4">
    <source>
        <dbReference type="ARBA" id="ARBA00049872"/>
    </source>
</evidence>
<dbReference type="AlphaFoldDB" id="A0A917K8L9"/>
<dbReference type="NCBIfam" id="TIGR02352">
    <property type="entry name" value="thiamin_ThiO"/>
    <property type="match status" value="1"/>
</dbReference>
<accession>A0A917K8L9</accession>
<dbReference type="InterPro" id="IPR012727">
    <property type="entry name" value="Gly_oxidase_ThiO"/>
</dbReference>
<dbReference type="InterPro" id="IPR036188">
    <property type="entry name" value="FAD/NAD-bd_sf"/>
</dbReference>
<comment type="caution">
    <text evidence="8">The sequence shown here is derived from an EMBL/GenBank/DDBJ whole genome shotgun (WGS) entry which is preliminary data.</text>
</comment>
<evidence type="ECO:0000256" key="6">
    <source>
        <dbReference type="SAM" id="MobiDB-lite"/>
    </source>
</evidence>
<dbReference type="Gene3D" id="3.30.9.10">
    <property type="entry name" value="D-Amino Acid Oxidase, subunit A, domain 2"/>
    <property type="match status" value="1"/>
</dbReference>
<dbReference type="EC" id="1.4.3.19" evidence="5"/>
<name>A0A917K8L9_9BACL</name>
<sequence length="395" mass="41559">MPRPYDVLVVGGGAIGMATAWRLAQTGRTVLLVDQGRLGGEASSAAAGMLGAQLEAHEPGPFFRLCLESRSRYPAFAAELLEETGIDIQWVQNGILQVAPDEARAQVLRDRAAWQEAAGARTAWWTADDIRAREPLVSPGAGGLFLPDDGNVSAAHLTQALAVAVRQRADVREGAVVTRIEPTGGRVRVTTIDAVYEAERAVIAAGAWAGPLLAQVGVATAIRPVKGQLFALRPRGGGRLVRTVSAPGIYLVPKRDGTIVAGATEEHGAGFNRDVTADGLLQLLTALARVAPGLTDAQFVRAWTGLRPGSPGGEPLIGPAPEYPQVIVCAGHFRNGILLAPLTAQMVLAWVEGQALPDDWLAFAPRCAEGERDAARRETAGATDAKPAADATRRR</sequence>
<dbReference type="Proteomes" id="UP000637695">
    <property type="component" value="Unassembled WGS sequence"/>
</dbReference>
<evidence type="ECO:0000313" key="9">
    <source>
        <dbReference type="Proteomes" id="UP000637695"/>
    </source>
</evidence>